<name>A0A9D1SPZ0_9BACT</name>
<dbReference type="SUPFAM" id="SSF52980">
    <property type="entry name" value="Restriction endonuclease-like"/>
    <property type="match status" value="1"/>
</dbReference>
<keyword evidence="7 14" id="KW-0067">ATP-binding</keyword>
<reference evidence="17" key="1">
    <citation type="submission" date="2020-10" db="EMBL/GenBank/DDBJ databases">
        <authorList>
            <person name="Gilroy R."/>
        </authorList>
    </citation>
    <scope>NUCLEOTIDE SEQUENCE</scope>
    <source>
        <strain evidence="17">ChiHjej12B11-7776</strain>
    </source>
</reference>
<dbReference type="SUPFAM" id="SSF52540">
    <property type="entry name" value="P-loop containing nucleoside triphosphate hydrolases"/>
    <property type="match status" value="1"/>
</dbReference>
<dbReference type="InterPro" id="IPR011604">
    <property type="entry name" value="PDDEXK-like_dom_sf"/>
</dbReference>
<dbReference type="PANTHER" id="PTHR11070">
    <property type="entry name" value="UVRD / RECB / PCRA DNA HELICASE FAMILY MEMBER"/>
    <property type="match status" value="1"/>
</dbReference>
<dbReference type="GO" id="GO:0004527">
    <property type="term" value="F:exonuclease activity"/>
    <property type="evidence" value="ECO:0007669"/>
    <property type="project" value="UniProtKB-KW"/>
</dbReference>
<gene>
    <name evidence="17" type="ORF">IAC72_05520</name>
</gene>
<comment type="catalytic activity">
    <reaction evidence="11">
        <text>Couples ATP hydrolysis with the unwinding of duplex DNA by translocating in the 3'-5' direction.</text>
        <dbReference type="EC" id="5.6.2.4"/>
    </reaction>
</comment>
<comment type="catalytic activity">
    <reaction evidence="13">
        <text>ATP + H2O = ADP + phosphate + H(+)</text>
        <dbReference type="Rhea" id="RHEA:13065"/>
        <dbReference type="ChEBI" id="CHEBI:15377"/>
        <dbReference type="ChEBI" id="CHEBI:15378"/>
        <dbReference type="ChEBI" id="CHEBI:30616"/>
        <dbReference type="ChEBI" id="CHEBI:43474"/>
        <dbReference type="ChEBI" id="CHEBI:456216"/>
        <dbReference type="EC" id="5.6.2.4"/>
    </reaction>
</comment>
<evidence type="ECO:0000256" key="11">
    <source>
        <dbReference type="ARBA" id="ARBA00034617"/>
    </source>
</evidence>
<keyword evidence="4 14" id="KW-0378">Hydrolase</keyword>
<evidence type="ECO:0000256" key="7">
    <source>
        <dbReference type="ARBA" id="ARBA00022840"/>
    </source>
</evidence>
<evidence type="ECO:0000313" key="18">
    <source>
        <dbReference type="Proteomes" id="UP000886852"/>
    </source>
</evidence>
<keyword evidence="1" id="KW-0540">Nuclease</keyword>
<dbReference type="InterPro" id="IPR000212">
    <property type="entry name" value="DNA_helicase_UvrD/REP"/>
</dbReference>
<organism evidence="17 18">
    <name type="scientific">Candidatus Fimimonas merdipullorum</name>
    <dbReference type="NCBI Taxonomy" id="2840822"/>
    <lineage>
        <taxon>Bacteria</taxon>
        <taxon>Pseudomonadati</taxon>
        <taxon>Myxococcota</taxon>
        <taxon>Myxococcia</taxon>
        <taxon>Myxococcales</taxon>
        <taxon>Cystobacterineae</taxon>
        <taxon>Myxococcaceae</taxon>
        <taxon>Myxococcaceae incertae sedis</taxon>
        <taxon>Candidatus Fimimonas</taxon>
    </lineage>
</organism>
<keyword evidence="9" id="KW-0234">DNA repair</keyword>
<dbReference type="GO" id="GO:0033202">
    <property type="term" value="C:DNA helicase complex"/>
    <property type="evidence" value="ECO:0007669"/>
    <property type="project" value="TreeGrafter"/>
</dbReference>
<dbReference type="Gene3D" id="3.40.50.300">
    <property type="entry name" value="P-loop containing nucleotide triphosphate hydrolases"/>
    <property type="match status" value="4"/>
</dbReference>
<dbReference type="InterPro" id="IPR014017">
    <property type="entry name" value="DNA_helicase_UvrD-like_C"/>
</dbReference>
<feature type="domain" description="UvrD-like helicase C-terminal" evidence="16">
    <location>
        <begin position="483"/>
        <end position="763"/>
    </location>
</feature>
<evidence type="ECO:0000256" key="6">
    <source>
        <dbReference type="ARBA" id="ARBA00022839"/>
    </source>
</evidence>
<dbReference type="Pfam" id="PF00580">
    <property type="entry name" value="UvrD-helicase"/>
    <property type="match status" value="1"/>
</dbReference>
<dbReference type="Gene3D" id="1.10.486.10">
    <property type="entry name" value="PCRA, domain 4"/>
    <property type="match status" value="1"/>
</dbReference>
<feature type="domain" description="UvrD-like helicase ATP-binding" evidence="15">
    <location>
        <begin position="6"/>
        <end position="451"/>
    </location>
</feature>
<dbReference type="GO" id="GO:0043138">
    <property type="term" value="F:3'-5' DNA helicase activity"/>
    <property type="evidence" value="ECO:0007669"/>
    <property type="project" value="UniProtKB-EC"/>
</dbReference>
<evidence type="ECO:0000256" key="8">
    <source>
        <dbReference type="ARBA" id="ARBA00023125"/>
    </source>
</evidence>
<proteinExistence type="predicted"/>
<evidence type="ECO:0000256" key="14">
    <source>
        <dbReference type="PROSITE-ProRule" id="PRU00560"/>
    </source>
</evidence>
<feature type="binding site" evidence="14">
    <location>
        <begin position="27"/>
        <end position="34"/>
    </location>
    <ligand>
        <name>ATP</name>
        <dbReference type="ChEBI" id="CHEBI:30616"/>
    </ligand>
</feature>
<evidence type="ECO:0000256" key="10">
    <source>
        <dbReference type="ARBA" id="ARBA00023235"/>
    </source>
</evidence>
<dbReference type="Pfam" id="PF13361">
    <property type="entry name" value="UvrD_C"/>
    <property type="match status" value="1"/>
</dbReference>
<keyword evidence="3" id="KW-0227">DNA damage</keyword>
<dbReference type="PROSITE" id="PS51198">
    <property type="entry name" value="UVRD_HELICASE_ATP_BIND"/>
    <property type="match status" value="1"/>
</dbReference>
<evidence type="ECO:0000256" key="12">
    <source>
        <dbReference type="ARBA" id="ARBA00034808"/>
    </source>
</evidence>
<evidence type="ECO:0000256" key="9">
    <source>
        <dbReference type="ARBA" id="ARBA00023204"/>
    </source>
</evidence>
<evidence type="ECO:0000256" key="5">
    <source>
        <dbReference type="ARBA" id="ARBA00022806"/>
    </source>
</evidence>
<keyword evidence="6" id="KW-0269">Exonuclease</keyword>
<keyword evidence="2 14" id="KW-0547">Nucleotide-binding</keyword>
<keyword evidence="8" id="KW-0238">DNA-binding</keyword>
<dbReference type="GO" id="GO:0005829">
    <property type="term" value="C:cytosol"/>
    <property type="evidence" value="ECO:0007669"/>
    <property type="project" value="TreeGrafter"/>
</dbReference>
<dbReference type="InterPro" id="IPR011335">
    <property type="entry name" value="Restrct_endonuc-II-like"/>
</dbReference>
<dbReference type="PROSITE" id="PS51217">
    <property type="entry name" value="UVRD_HELICASE_CTER"/>
    <property type="match status" value="1"/>
</dbReference>
<dbReference type="EMBL" id="DVOC01000099">
    <property type="protein sequence ID" value="HIU91448.1"/>
    <property type="molecule type" value="Genomic_DNA"/>
</dbReference>
<evidence type="ECO:0000256" key="2">
    <source>
        <dbReference type="ARBA" id="ARBA00022741"/>
    </source>
</evidence>
<sequence>MSENKPRDVESRNRIIDYDGRNMLVSASAGTGKTTIMISRILSLIKKGLDVENLVVVTFTNLAAAEMKRRLSEKLSEESGSRIVRQLEKLDNAAICTLHSFCGDLLRNYFYVADVDPSFAILDAKGASALQSEVLDDLTGEYFAADDEGFRRLYRIFAERRNEENFRKVITKLYEFSRCLPDFGEWYGRVRQYLVNYSDDNPMVRELVRYAAEQAEPVAETCREAADQLEACGMSDCAHDCRRFADEISRNGSAEQYFNSLMKADLKLPAKNTLVVRKCANPELAVETLDKLRVVLGEWKKSNKFGFLAGRSLSEAWRDNEASLQLTDKLAEVITRFDQKYFEAKKQRGAVDFNDLEHLALKVLRDPAASADVHKRYEAVFVDEYQDTNPVQEEIISLLARGAKLFMVGDVKQSIYHFRGCDPTIFADKYSFYKQSGEGAVEELSVNFRTDNDILHFVNDVFSLLMTQRFGNVDYLNTSCIESEVNKSFTPSVKITLVQAPTKEKQTPHGLYQIKQAEESVDVTQGEIIAEEIKRCVGKKYRVNGEVKTIGYGDVAVLVRGLKGTKRSEIYRALVRHNIPVTGGANVNSLSSKEVRDVVNLLRVLDNPYNDVYVAGACLSPFGGFTHDEMSEIKLRTAAHKLPFYTRMQKCVAGKNDELAKKTEKFLDFCDEMRFLSYSATVDEVILAVMQRTNYHLYVQSYPNGAARIRNLYAFLDGLKGMPYAQSVERFLTFVEESEGTEEAGAIADTDAVRIMTMHASKGLEFPVVFLAQLESEFKIDSAPQKSSSELGLAMKAYDFEKMLKKTTPAYVACELINNRRQQEEEMRLLYVAMTRAKYMLHMVAAAGKDLRGKKGSEARSHADWLLYAVTQKYGLNAHFITVRDALSPDEVAQSRLLCSQTASEEEVLNDVNYRYPFREQTDMPMKLVSSALDRDYLDTDSPWESVALSDEKTLLGTAYHKVLQYADYGGDQAHVRGIIDFLVAQQKITSETAAQLDVQKIFDVLHNPDLAKLMSNGKVYREISFMLKAPYDEVAKQRAYTDEVMLQGVIDLLIVSQNRATVVDFKYTSHRSGIEQRYRAQMASYRLAVSRIQKIPEVFSYVFSIEDNELLPVE</sequence>
<keyword evidence="5 14" id="KW-0347">Helicase</keyword>
<dbReference type="InterPro" id="IPR014016">
    <property type="entry name" value="UvrD-like_ATP-bd"/>
</dbReference>
<dbReference type="Proteomes" id="UP000886852">
    <property type="component" value="Unassembled WGS sequence"/>
</dbReference>
<dbReference type="GO" id="GO:0003677">
    <property type="term" value="F:DNA binding"/>
    <property type="evidence" value="ECO:0007669"/>
    <property type="project" value="UniProtKB-KW"/>
</dbReference>
<evidence type="ECO:0000256" key="4">
    <source>
        <dbReference type="ARBA" id="ARBA00022801"/>
    </source>
</evidence>
<dbReference type="PANTHER" id="PTHR11070:SF48">
    <property type="entry name" value="ATP-DEPENDENT HELICASE_NUCLEASE SUBUNIT A"/>
    <property type="match status" value="1"/>
</dbReference>
<dbReference type="GO" id="GO:0005524">
    <property type="term" value="F:ATP binding"/>
    <property type="evidence" value="ECO:0007669"/>
    <property type="project" value="UniProtKB-UniRule"/>
</dbReference>
<dbReference type="EC" id="5.6.2.4" evidence="12"/>
<dbReference type="GO" id="GO:0000725">
    <property type="term" value="P:recombinational repair"/>
    <property type="evidence" value="ECO:0007669"/>
    <property type="project" value="TreeGrafter"/>
</dbReference>
<dbReference type="AlphaFoldDB" id="A0A9D1SPZ0"/>
<dbReference type="Gene3D" id="3.90.320.10">
    <property type="match status" value="1"/>
</dbReference>
<keyword evidence="10" id="KW-0413">Isomerase</keyword>
<protein>
    <recommendedName>
        <fullName evidence="12">DNA 3'-5' helicase</fullName>
        <ecNumber evidence="12">5.6.2.4</ecNumber>
    </recommendedName>
</protein>
<evidence type="ECO:0000256" key="1">
    <source>
        <dbReference type="ARBA" id="ARBA00022722"/>
    </source>
</evidence>
<evidence type="ECO:0000313" key="17">
    <source>
        <dbReference type="EMBL" id="HIU91448.1"/>
    </source>
</evidence>
<accession>A0A9D1SPZ0</accession>
<evidence type="ECO:0000256" key="3">
    <source>
        <dbReference type="ARBA" id="ARBA00022763"/>
    </source>
</evidence>
<reference evidence="17" key="2">
    <citation type="journal article" date="2021" name="PeerJ">
        <title>Extensive microbial diversity within the chicken gut microbiome revealed by metagenomics and culture.</title>
        <authorList>
            <person name="Gilroy R."/>
            <person name="Ravi A."/>
            <person name="Getino M."/>
            <person name="Pursley I."/>
            <person name="Horton D.L."/>
            <person name="Alikhan N.F."/>
            <person name="Baker D."/>
            <person name="Gharbi K."/>
            <person name="Hall N."/>
            <person name="Watson M."/>
            <person name="Adriaenssens E.M."/>
            <person name="Foster-Nyarko E."/>
            <person name="Jarju S."/>
            <person name="Secka A."/>
            <person name="Antonio M."/>
            <person name="Oren A."/>
            <person name="Chaudhuri R.R."/>
            <person name="La Ragione R."/>
            <person name="Hildebrand F."/>
            <person name="Pallen M.J."/>
        </authorList>
    </citation>
    <scope>NUCLEOTIDE SEQUENCE</scope>
    <source>
        <strain evidence="17">ChiHjej12B11-7776</strain>
    </source>
</reference>
<dbReference type="InterPro" id="IPR027417">
    <property type="entry name" value="P-loop_NTPase"/>
</dbReference>
<comment type="caution">
    <text evidence="17">The sequence shown here is derived from an EMBL/GenBank/DDBJ whole genome shotgun (WGS) entry which is preliminary data.</text>
</comment>
<dbReference type="InterPro" id="IPR038726">
    <property type="entry name" value="PDDEXK_AddAB-type"/>
</dbReference>
<dbReference type="Pfam" id="PF12705">
    <property type="entry name" value="PDDEXK_1"/>
    <property type="match status" value="1"/>
</dbReference>
<evidence type="ECO:0000259" key="15">
    <source>
        <dbReference type="PROSITE" id="PS51198"/>
    </source>
</evidence>
<evidence type="ECO:0000259" key="16">
    <source>
        <dbReference type="PROSITE" id="PS51217"/>
    </source>
</evidence>
<evidence type="ECO:0000256" key="13">
    <source>
        <dbReference type="ARBA" id="ARBA00048988"/>
    </source>
</evidence>